<protein>
    <submittedName>
        <fullName evidence="1">Uncharacterized protein</fullName>
    </submittedName>
</protein>
<evidence type="ECO:0000313" key="2">
    <source>
        <dbReference type="Proteomes" id="UP000886520"/>
    </source>
</evidence>
<proteinExistence type="predicted"/>
<keyword evidence="2" id="KW-1185">Reference proteome</keyword>
<evidence type="ECO:0000313" key="1">
    <source>
        <dbReference type="EMBL" id="KAI5066287.1"/>
    </source>
</evidence>
<gene>
    <name evidence="1" type="ORF">GOP47_0018911</name>
</gene>
<comment type="caution">
    <text evidence="1">The sequence shown here is derived from an EMBL/GenBank/DDBJ whole genome shotgun (WGS) entry which is preliminary data.</text>
</comment>
<sequence>MADQADDNNGGYSHSFPRLQETRFSANLDEDACRQVYLSAGGDNETSKEKKGADYADEQLTWQYTRGGCRVRAL</sequence>
<organism evidence="1 2">
    <name type="scientific">Adiantum capillus-veneris</name>
    <name type="common">Maidenhair fern</name>
    <dbReference type="NCBI Taxonomy" id="13818"/>
    <lineage>
        <taxon>Eukaryota</taxon>
        <taxon>Viridiplantae</taxon>
        <taxon>Streptophyta</taxon>
        <taxon>Embryophyta</taxon>
        <taxon>Tracheophyta</taxon>
        <taxon>Polypodiopsida</taxon>
        <taxon>Polypodiidae</taxon>
        <taxon>Polypodiales</taxon>
        <taxon>Pteridineae</taxon>
        <taxon>Pteridaceae</taxon>
        <taxon>Vittarioideae</taxon>
        <taxon>Adiantum</taxon>
    </lineage>
</organism>
<accession>A0A9D4UEL4</accession>
<reference evidence="1" key="1">
    <citation type="submission" date="2021-01" db="EMBL/GenBank/DDBJ databases">
        <title>Adiantum capillus-veneris genome.</title>
        <authorList>
            <person name="Fang Y."/>
            <person name="Liao Q."/>
        </authorList>
    </citation>
    <scope>NUCLEOTIDE SEQUENCE</scope>
    <source>
        <strain evidence="1">H3</strain>
        <tissue evidence="1">Leaf</tissue>
    </source>
</reference>
<name>A0A9D4UEL4_ADICA</name>
<dbReference type="Proteomes" id="UP000886520">
    <property type="component" value="Chromosome 18"/>
</dbReference>
<dbReference type="EMBL" id="JABFUD020000018">
    <property type="protein sequence ID" value="KAI5066287.1"/>
    <property type="molecule type" value="Genomic_DNA"/>
</dbReference>
<dbReference type="AlphaFoldDB" id="A0A9D4UEL4"/>